<keyword evidence="2" id="KW-1185">Reference proteome</keyword>
<comment type="caution">
    <text evidence="1">The sequence shown here is derived from an EMBL/GenBank/DDBJ whole genome shotgun (WGS) entry which is preliminary data.</text>
</comment>
<reference evidence="1 2" key="1">
    <citation type="journal article" date="2018" name="Nat. Ecol. Evol.">
        <title>Shark genomes provide insights into elasmobranch evolution and the origin of vertebrates.</title>
        <authorList>
            <person name="Hara Y"/>
            <person name="Yamaguchi K"/>
            <person name="Onimaru K"/>
            <person name="Kadota M"/>
            <person name="Koyanagi M"/>
            <person name="Keeley SD"/>
            <person name="Tatsumi K"/>
            <person name="Tanaka K"/>
            <person name="Motone F"/>
            <person name="Kageyama Y"/>
            <person name="Nozu R"/>
            <person name="Adachi N"/>
            <person name="Nishimura O"/>
            <person name="Nakagawa R"/>
            <person name="Tanegashima C"/>
            <person name="Kiyatake I"/>
            <person name="Matsumoto R"/>
            <person name="Murakumo K"/>
            <person name="Nishida K"/>
            <person name="Terakita A"/>
            <person name="Kuratani S"/>
            <person name="Sato K"/>
            <person name="Hyodo S Kuraku.S."/>
        </authorList>
    </citation>
    <scope>NUCLEOTIDE SEQUENCE [LARGE SCALE GENOMIC DNA]</scope>
</reference>
<dbReference type="AlphaFoldDB" id="A0A401TYB0"/>
<organism evidence="1 2">
    <name type="scientific">Chiloscyllium punctatum</name>
    <name type="common">Brownbanded bambooshark</name>
    <name type="synonym">Hemiscyllium punctatum</name>
    <dbReference type="NCBI Taxonomy" id="137246"/>
    <lineage>
        <taxon>Eukaryota</taxon>
        <taxon>Metazoa</taxon>
        <taxon>Chordata</taxon>
        <taxon>Craniata</taxon>
        <taxon>Vertebrata</taxon>
        <taxon>Chondrichthyes</taxon>
        <taxon>Elasmobranchii</taxon>
        <taxon>Galeomorphii</taxon>
        <taxon>Galeoidea</taxon>
        <taxon>Orectolobiformes</taxon>
        <taxon>Hemiscylliidae</taxon>
        <taxon>Chiloscyllium</taxon>
    </lineage>
</organism>
<accession>A0A401TYB0</accession>
<dbReference type="EMBL" id="BEZZ01210976">
    <property type="protein sequence ID" value="GCC47623.1"/>
    <property type="molecule type" value="Genomic_DNA"/>
</dbReference>
<name>A0A401TYB0_CHIPU</name>
<protein>
    <submittedName>
        <fullName evidence="1">Uncharacterized protein</fullName>
    </submittedName>
</protein>
<sequence length="171" mass="18610">MRAIIRRERIDAGDIPQQRRGVLQRVAQGEIDAVDAAVDRPLLGDRRDRRIHHRQVGIEIAEAARLRRRHAALLQPPDVLGAVAVAARIRRRLGADQAAADIGVEGRRRDRELGGGLAGGEWPDLEAVKQGDRAMNMILTKSQIGLDGVPAAETVLSHVDGERGELIIAGE</sequence>
<evidence type="ECO:0000313" key="2">
    <source>
        <dbReference type="Proteomes" id="UP000287033"/>
    </source>
</evidence>
<proteinExistence type="predicted"/>
<gene>
    <name evidence="1" type="ORF">chiPu_0031489</name>
</gene>
<feature type="non-terminal residue" evidence="1">
    <location>
        <position position="171"/>
    </location>
</feature>
<dbReference type="Proteomes" id="UP000287033">
    <property type="component" value="Unassembled WGS sequence"/>
</dbReference>
<evidence type="ECO:0000313" key="1">
    <source>
        <dbReference type="EMBL" id="GCC47623.1"/>
    </source>
</evidence>